<keyword evidence="2" id="KW-0479">Metal-binding</keyword>
<feature type="domain" description="PIN" evidence="5">
    <location>
        <begin position="124"/>
        <end position="270"/>
    </location>
</feature>
<dbReference type="OrthoDB" id="5145858at2"/>
<evidence type="ECO:0000313" key="6">
    <source>
        <dbReference type="EMBL" id="PRY42167.1"/>
    </source>
</evidence>
<dbReference type="AlphaFoldDB" id="A0A2T0T905"/>
<dbReference type="Pfam" id="PF13638">
    <property type="entry name" value="PIN_4"/>
    <property type="match status" value="1"/>
</dbReference>
<evidence type="ECO:0000256" key="2">
    <source>
        <dbReference type="ARBA" id="ARBA00022723"/>
    </source>
</evidence>
<keyword evidence="4" id="KW-0460">Magnesium</keyword>
<evidence type="ECO:0000256" key="3">
    <source>
        <dbReference type="ARBA" id="ARBA00022801"/>
    </source>
</evidence>
<dbReference type="EMBL" id="PVTG01000018">
    <property type="protein sequence ID" value="PRY42167.1"/>
    <property type="molecule type" value="Genomic_DNA"/>
</dbReference>
<evidence type="ECO:0000256" key="1">
    <source>
        <dbReference type="ARBA" id="ARBA00022722"/>
    </source>
</evidence>
<accession>A0A2T0T905</accession>
<dbReference type="Gene3D" id="3.40.50.1010">
    <property type="entry name" value="5'-nuclease"/>
    <property type="match status" value="1"/>
</dbReference>
<organism evidence="6 7">
    <name type="scientific">Geodermatophilus tzadiensis</name>
    <dbReference type="NCBI Taxonomy" id="1137988"/>
    <lineage>
        <taxon>Bacteria</taxon>
        <taxon>Bacillati</taxon>
        <taxon>Actinomycetota</taxon>
        <taxon>Actinomycetes</taxon>
        <taxon>Geodermatophilales</taxon>
        <taxon>Geodermatophilaceae</taxon>
        <taxon>Geodermatophilus</taxon>
    </lineage>
</organism>
<sequence>MLLPEFIPSVSGLSNVLLTLQTVDQNLRNLSGHSGSERLQSYQRWSNEAARSLGFVFDPADVERMVLTPRHWVLQGWASPAAGDLNNLIDVEQTDRVRLFERLLRQYQELEMQWGSSELTLVAPDTNVYLQTADYFDEIDWCTVSGRVRTRVIVPITVVKEIDKHKHTYKKVKVKNKEGKREEVEIATRARSSAWRLRQTIADPTKVAQLPLGAEMELLLDPLTHRRMDDADSEIIDRLLALKQLTGHQVSVVTQDGNMQFVAKINGLDVLPL</sequence>
<evidence type="ECO:0000259" key="5">
    <source>
        <dbReference type="Pfam" id="PF13638"/>
    </source>
</evidence>
<evidence type="ECO:0000256" key="4">
    <source>
        <dbReference type="ARBA" id="ARBA00022842"/>
    </source>
</evidence>
<dbReference type="GO" id="GO:0046872">
    <property type="term" value="F:metal ion binding"/>
    <property type="evidence" value="ECO:0007669"/>
    <property type="project" value="UniProtKB-KW"/>
</dbReference>
<gene>
    <name evidence="6" type="ORF">LY71_118117</name>
</gene>
<proteinExistence type="predicted"/>
<dbReference type="GO" id="GO:0016787">
    <property type="term" value="F:hydrolase activity"/>
    <property type="evidence" value="ECO:0007669"/>
    <property type="project" value="UniProtKB-KW"/>
</dbReference>
<name>A0A2T0T905_9ACTN</name>
<protein>
    <submittedName>
        <fullName evidence="6">PIN domain-containing protein</fullName>
    </submittedName>
</protein>
<reference evidence="6 7" key="1">
    <citation type="submission" date="2018-03" db="EMBL/GenBank/DDBJ databases">
        <title>Genomic Encyclopedia of Archaeal and Bacterial Type Strains, Phase II (KMG-II): from individual species to whole genera.</title>
        <authorList>
            <person name="Goeker M."/>
        </authorList>
    </citation>
    <scope>NUCLEOTIDE SEQUENCE [LARGE SCALE GENOMIC DNA]</scope>
    <source>
        <strain evidence="6 7">DSM 45416</strain>
    </source>
</reference>
<keyword evidence="1" id="KW-0540">Nuclease</keyword>
<dbReference type="GO" id="GO:0004518">
    <property type="term" value="F:nuclease activity"/>
    <property type="evidence" value="ECO:0007669"/>
    <property type="project" value="UniProtKB-KW"/>
</dbReference>
<keyword evidence="7" id="KW-1185">Reference proteome</keyword>
<dbReference type="InterPro" id="IPR002716">
    <property type="entry name" value="PIN_dom"/>
</dbReference>
<dbReference type="Proteomes" id="UP000239210">
    <property type="component" value="Unassembled WGS sequence"/>
</dbReference>
<keyword evidence="3" id="KW-0378">Hydrolase</keyword>
<evidence type="ECO:0000313" key="7">
    <source>
        <dbReference type="Proteomes" id="UP000239210"/>
    </source>
</evidence>
<comment type="caution">
    <text evidence="6">The sequence shown here is derived from an EMBL/GenBank/DDBJ whole genome shotgun (WGS) entry which is preliminary data.</text>
</comment>
<dbReference type="RefSeq" id="WP_146146194.1">
    <property type="nucleotide sequence ID" value="NZ_PVTG01000018.1"/>
</dbReference>